<dbReference type="Pfam" id="PF13793">
    <property type="entry name" value="Pribosyltran_N"/>
    <property type="match status" value="1"/>
</dbReference>
<dbReference type="PANTHER" id="PTHR10210">
    <property type="entry name" value="RIBOSE-PHOSPHATE DIPHOSPHOKINASE FAMILY MEMBER"/>
    <property type="match status" value="1"/>
</dbReference>
<dbReference type="EMBL" id="GEDC01008434">
    <property type="protein sequence ID" value="JAS28864.1"/>
    <property type="molecule type" value="Transcribed_RNA"/>
</dbReference>
<dbReference type="AlphaFoldDB" id="A0A1B6DT63"/>
<dbReference type="SUPFAM" id="SSF53271">
    <property type="entry name" value="PRTase-like"/>
    <property type="match status" value="2"/>
</dbReference>
<dbReference type="FunFam" id="3.40.50.2020:FF:000036">
    <property type="entry name" value="Uncharacterized protein, isoform B"/>
    <property type="match status" value="1"/>
</dbReference>
<dbReference type="CDD" id="cd06223">
    <property type="entry name" value="PRTases_typeI"/>
    <property type="match status" value="1"/>
</dbReference>
<dbReference type="GO" id="GO:0006164">
    <property type="term" value="P:purine nucleotide biosynthetic process"/>
    <property type="evidence" value="ECO:0007669"/>
    <property type="project" value="TreeGrafter"/>
</dbReference>
<gene>
    <name evidence="4" type="ORF">g.7882</name>
</gene>
<keyword evidence="2" id="KW-0545">Nucleotide biosynthesis</keyword>
<dbReference type="GO" id="GO:0000287">
    <property type="term" value="F:magnesium ion binding"/>
    <property type="evidence" value="ECO:0007669"/>
    <property type="project" value="InterPro"/>
</dbReference>
<dbReference type="InterPro" id="IPR029099">
    <property type="entry name" value="Pribosyltran_N"/>
</dbReference>
<sequence>MDGPTSTDIMIINGNSHAELANLVASRLGVKSAGCSVYHKTNRETMVEIGDSVRGKDIYIIQTGTKDVNNNIMELLIMAYACKTSSAKSIVGVIPYLPYSKQCKMRKRGCIVSKLLAKMMCTSGLTHVITMDLHQKEIQGFFDCPVDNLRASPFLLQYIQECIPDYRNAVIVARNPGSAKKATSYAERLRLGIAVIHGEQKEAELDMVDGRYSPPPIAPSRTMDVGVGVPQHPAKEKPPINVVGDVGGRIAIMVDDMIDDVQSFVAAAEVLKERGAYKIYVMATHGLLSSDAPRLIEDSAIDEVVVTNTIPHDIQKLQCHKIKTVDISVLLSEAIRRIHNKESMSYLFKNVTLED</sequence>
<dbReference type="PANTHER" id="PTHR10210:SF53">
    <property type="entry name" value="GH23275P"/>
    <property type="match status" value="1"/>
</dbReference>
<name>A0A1B6DT63_9HEMI</name>
<dbReference type="GO" id="GO:0005737">
    <property type="term" value="C:cytoplasm"/>
    <property type="evidence" value="ECO:0007669"/>
    <property type="project" value="TreeGrafter"/>
</dbReference>
<dbReference type="GO" id="GO:0005524">
    <property type="term" value="F:ATP binding"/>
    <property type="evidence" value="ECO:0007669"/>
    <property type="project" value="TreeGrafter"/>
</dbReference>
<evidence type="ECO:0000256" key="1">
    <source>
        <dbReference type="ARBA" id="ARBA00006478"/>
    </source>
</evidence>
<dbReference type="GO" id="GO:0006015">
    <property type="term" value="P:5-phosphoribose 1-diphosphate biosynthetic process"/>
    <property type="evidence" value="ECO:0007669"/>
    <property type="project" value="TreeGrafter"/>
</dbReference>
<dbReference type="NCBIfam" id="TIGR01251">
    <property type="entry name" value="ribP_PPkin"/>
    <property type="match status" value="1"/>
</dbReference>
<dbReference type="InterPro" id="IPR005946">
    <property type="entry name" value="Rib-P_diPkinase"/>
</dbReference>
<evidence type="ECO:0000259" key="3">
    <source>
        <dbReference type="Pfam" id="PF13793"/>
    </source>
</evidence>
<organism evidence="4">
    <name type="scientific">Clastoptera arizonana</name>
    <name type="common">Arizona spittle bug</name>
    <dbReference type="NCBI Taxonomy" id="38151"/>
    <lineage>
        <taxon>Eukaryota</taxon>
        <taxon>Metazoa</taxon>
        <taxon>Ecdysozoa</taxon>
        <taxon>Arthropoda</taxon>
        <taxon>Hexapoda</taxon>
        <taxon>Insecta</taxon>
        <taxon>Pterygota</taxon>
        <taxon>Neoptera</taxon>
        <taxon>Paraneoptera</taxon>
        <taxon>Hemiptera</taxon>
        <taxon>Auchenorrhyncha</taxon>
        <taxon>Cercopoidea</taxon>
        <taxon>Clastopteridae</taxon>
        <taxon>Clastoptera</taxon>
    </lineage>
</organism>
<evidence type="ECO:0000313" key="4">
    <source>
        <dbReference type="EMBL" id="JAS28864.1"/>
    </source>
</evidence>
<feature type="domain" description="Ribose-phosphate pyrophosphokinase N-terminal" evidence="3">
    <location>
        <begin position="9"/>
        <end position="124"/>
    </location>
</feature>
<dbReference type="InterPro" id="IPR000836">
    <property type="entry name" value="PRTase_dom"/>
</dbReference>
<evidence type="ECO:0000256" key="2">
    <source>
        <dbReference type="ARBA" id="ARBA00022727"/>
    </source>
</evidence>
<dbReference type="GO" id="GO:0002189">
    <property type="term" value="C:ribose phosphate diphosphokinase complex"/>
    <property type="evidence" value="ECO:0007669"/>
    <property type="project" value="TreeGrafter"/>
</dbReference>
<dbReference type="GO" id="GO:0004749">
    <property type="term" value="F:ribose phosphate diphosphokinase activity"/>
    <property type="evidence" value="ECO:0007669"/>
    <property type="project" value="TreeGrafter"/>
</dbReference>
<proteinExistence type="inferred from homology"/>
<dbReference type="FunFam" id="3.40.50.2020:FF:000024">
    <property type="entry name" value="Putative phosphoribosyl pyrophosphate synthase-associated protein 1"/>
    <property type="match status" value="1"/>
</dbReference>
<comment type="similarity">
    <text evidence="1">Belongs to the ribose-phosphate pyrophosphokinase family.</text>
</comment>
<reference evidence="4" key="1">
    <citation type="submission" date="2015-12" db="EMBL/GenBank/DDBJ databases">
        <title>De novo transcriptome assembly of four potential Pierce s Disease insect vectors from Arizona vineyards.</title>
        <authorList>
            <person name="Tassone E.E."/>
        </authorList>
    </citation>
    <scope>NUCLEOTIDE SEQUENCE</scope>
</reference>
<dbReference type="Gene3D" id="3.40.50.2020">
    <property type="match status" value="2"/>
</dbReference>
<protein>
    <recommendedName>
        <fullName evidence="3">Ribose-phosphate pyrophosphokinase N-terminal domain-containing protein</fullName>
    </recommendedName>
</protein>
<dbReference type="SMART" id="SM01400">
    <property type="entry name" value="Pribosyltran_N"/>
    <property type="match status" value="1"/>
</dbReference>
<dbReference type="InterPro" id="IPR029057">
    <property type="entry name" value="PRTase-like"/>
</dbReference>
<accession>A0A1B6DT63</accession>
<dbReference type="Pfam" id="PF14572">
    <property type="entry name" value="Pribosyl_synth"/>
    <property type="match status" value="1"/>
</dbReference>